<keyword evidence="1" id="KW-0830">Ubiquinone</keyword>
<name>A0A1G7KW12_9FLAO</name>
<dbReference type="EMBL" id="FNBD01000014">
    <property type="protein sequence ID" value="SDF41432.1"/>
    <property type="molecule type" value="Genomic_DNA"/>
</dbReference>
<reference evidence="2" key="1">
    <citation type="submission" date="2016-10" db="EMBL/GenBank/DDBJ databases">
        <authorList>
            <person name="Varghese N."/>
            <person name="Submissions S."/>
        </authorList>
    </citation>
    <scope>NUCLEOTIDE SEQUENCE [LARGE SCALE GENOMIC DNA]</scope>
    <source>
        <strain evidence="2">DSM 24729</strain>
    </source>
</reference>
<sequence length="41" mass="4686">MPSLKLPKKQDLKRYGTLFSVLSKYGFEDVLASTPIKKPYP</sequence>
<dbReference type="AlphaFoldDB" id="A0A1G7KW12"/>
<evidence type="ECO:0000313" key="1">
    <source>
        <dbReference type="EMBL" id="SDF41432.1"/>
    </source>
</evidence>
<dbReference type="Proteomes" id="UP000182114">
    <property type="component" value="Unassembled WGS sequence"/>
</dbReference>
<gene>
    <name evidence="1" type="ORF">SAMN04487992_11444</name>
</gene>
<accession>A0A1G7KW12</accession>
<protein>
    <submittedName>
        <fullName evidence="1">Ubiquinone biosynthesis protein</fullName>
    </submittedName>
</protein>
<proteinExistence type="predicted"/>
<evidence type="ECO:0000313" key="2">
    <source>
        <dbReference type="Proteomes" id="UP000182114"/>
    </source>
</evidence>
<keyword evidence="2" id="KW-1185">Reference proteome</keyword>
<organism evidence="1 2">
    <name type="scientific">Cellulophaga baltica</name>
    <dbReference type="NCBI Taxonomy" id="76594"/>
    <lineage>
        <taxon>Bacteria</taxon>
        <taxon>Pseudomonadati</taxon>
        <taxon>Bacteroidota</taxon>
        <taxon>Flavobacteriia</taxon>
        <taxon>Flavobacteriales</taxon>
        <taxon>Flavobacteriaceae</taxon>
        <taxon>Cellulophaga</taxon>
    </lineage>
</organism>